<feature type="chain" id="PRO_5034072731" evidence="1">
    <location>
        <begin position="18"/>
        <end position="101"/>
    </location>
</feature>
<dbReference type="EMBL" id="KV748477">
    <property type="protein sequence ID" value="OCL15186.1"/>
    <property type="molecule type" value="Genomic_DNA"/>
</dbReference>
<gene>
    <name evidence="2" type="ORF">AOQ84DRAFT_358253</name>
</gene>
<reference evidence="2 3" key="1">
    <citation type="journal article" date="2016" name="Nat. Commun.">
        <title>Ectomycorrhizal ecology is imprinted in the genome of the dominant symbiotic fungus Cenococcum geophilum.</title>
        <authorList>
            <consortium name="DOE Joint Genome Institute"/>
            <person name="Peter M."/>
            <person name="Kohler A."/>
            <person name="Ohm R.A."/>
            <person name="Kuo A."/>
            <person name="Krutzmann J."/>
            <person name="Morin E."/>
            <person name="Arend M."/>
            <person name="Barry K.W."/>
            <person name="Binder M."/>
            <person name="Choi C."/>
            <person name="Clum A."/>
            <person name="Copeland A."/>
            <person name="Grisel N."/>
            <person name="Haridas S."/>
            <person name="Kipfer T."/>
            <person name="LaButti K."/>
            <person name="Lindquist E."/>
            <person name="Lipzen A."/>
            <person name="Maire R."/>
            <person name="Meier B."/>
            <person name="Mihaltcheva S."/>
            <person name="Molinier V."/>
            <person name="Murat C."/>
            <person name="Poggeler S."/>
            <person name="Quandt C.A."/>
            <person name="Sperisen C."/>
            <person name="Tritt A."/>
            <person name="Tisserant E."/>
            <person name="Crous P.W."/>
            <person name="Henrissat B."/>
            <person name="Nehls U."/>
            <person name="Egli S."/>
            <person name="Spatafora J.W."/>
            <person name="Grigoriev I.V."/>
            <person name="Martin F.M."/>
        </authorList>
    </citation>
    <scope>NUCLEOTIDE SEQUENCE [LARGE SCALE GENOMIC DNA]</scope>
    <source>
        <strain evidence="2 3">CBS 207.34</strain>
    </source>
</reference>
<accession>A0A8E2FDW7</accession>
<evidence type="ECO:0000256" key="1">
    <source>
        <dbReference type="SAM" id="SignalP"/>
    </source>
</evidence>
<feature type="signal peptide" evidence="1">
    <location>
        <begin position="1"/>
        <end position="17"/>
    </location>
</feature>
<keyword evidence="3" id="KW-1185">Reference proteome</keyword>
<dbReference type="AlphaFoldDB" id="A0A8E2FDW7"/>
<sequence>MNFVLTLIVAFVALVVATPSEDIPGPPDPCAGCHAIHVLPSRDAPMDASDMYARTVLTSARPNVATTSAKYSLWLKALVFSVGSSSLEHLNAYFSGNMLGM</sequence>
<protein>
    <submittedName>
        <fullName evidence="2">Uncharacterized protein</fullName>
    </submittedName>
</protein>
<organism evidence="2 3">
    <name type="scientific">Glonium stellatum</name>
    <dbReference type="NCBI Taxonomy" id="574774"/>
    <lineage>
        <taxon>Eukaryota</taxon>
        <taxon>Fungi</taxon>
        <taxon>Dikarya</taxon>
        <taxon>Ascomycota</taxon>
        <taxon>Pezizomycotina</taxon>
        <taxon>Dothideomycetes</taxon>
        <taxon>Pleosporomycetidae</taxon>
        <taxon>Gloniales</taxon>
        <taxon>Gloniaceae</taxon>
        <taxon>Glonium</taxon>
    </lineage>
</organism>
<proteinExistence type="predicted"/>
<name>A0A8E2FDW7_9PEZI</name>
<evidence type="ECO:0000313" key="3">
    <source>
        <dbReference type="Proteomes" id="UP000250140"/>
    </source>
</evidence>
<dbReference type="Proteomes" id="UP000250140">
    <property type="component" value="Unassembled WGS sequence"/>
</dbReference>
<evidence type="ECO:0000313" key="2">
    <source>
        <dbReference type="EMBL" id="OCL15186.1"/>
    </source>
</evidence>
<keyword evidence="1" id="KW-0732">Signal</keyword>